<protein>
    <recommendedName>
        <fullName evidence="2">GST N-terminal domain-containing protein</fullName>
    </recommendedName>
</protein>
<sequence length="238" mass="26454">MTFASLGPFESLHRELFGSHTLLESTIVQALSRSIGCSDGRRQSTKRVGSGNGANGSMDEEYHTMSQNVITLYDVPSIAPQPWAPNIWRIRFLLNYKRLPHRTVWVEFSDVEATLRSINAPPTSMRSDNRPVYTLPAIVDPLRSRSHPVVLSNVQTIAEYLETAYPARAVFPEGIACPPNIIRPSYPRCFRQAAITDTRPIESSKAPGEEPDLFPRSCILTVDWVAARTGLESCQGAI</sequence>
<dbReference type="Gene3D" id="3.40.30.10">
    <property type="entry name" value="Glutaredoxin"/>
    <property type="match status" value="1"/>
</dbReference>
<feature type="region of interest" description="Disordered" evidence="1">
    <location>
        <begin position="38"/>
        <end position="59"/>
    </location>
</feature>
<evidence type="ECO:0000313" key="3">
    <source>
        <dbReference type="EMBL" id="KAK7689357.1"/>
    </source>
</evidence>
<evidence type="ECO:0000313" key="4">
    <source>
        <dbReference type="Proteomes" id="UP001385951"/>
    </source>
</evidence>
<gene>
    <name evidence="3" type="ORF">QCA50_007148</name>
</gene>
<dbReference type="Pfam" id="PF13417">
    <property type="entry name" value="GST_N_3"/>
    <property type="match status" value="1"/>
</dbReference>
<evidence type="ECO:0000256" key="1">
    <source>
        <dbReference type="SAM" id="MobiDB-lite"/>
    </source>
</evidence>
<dbReference type="SUPFAM" id="SSF52833">
    <property type="entry name" value="Thioredoxin-like"/>
    <property type="match status" value="1"/>
</dbReference>
<reference evidence="3 4" key="1">
    <citation type="submission" date="2022-09" db="EMBL/GenBank/DDBJ databases">
        <authorList>
            <person name="Palmer J.M."/>
        </authorList>
    </citation>
    <scope>NUCLEOTIDE SEQUENCE [LARGE SCALE GENOMIC DNA]</scope>
    <source>
        <strain evidence="3 4">DSM 7382</strain>
    </source>
</reference>
<dbReference type="EMBL" id="JASBNA010000008">
    <property type="protein sequence ID" value="KAK7689357.1"/>
    <property type="molecule type" value="Genomic_DNA"/>
</dbReference>
<dbReference type="Proteomes" id="UP001385951">
    <property type="component" value="Unassembled WGS sequence"/>
</dbReference>
<comment type="caution">
    <text evidence="3">The sequence shown here is derived from an EMBL/GenBank/DDBJ whole genome shotgun (WGS) entry which is preliminary data.</text>
</comment>
<organism evidence="3 4">
    <name type="scientific">Cerrena zonata</name>
    <dbReference type="NCBI Taxonomy" id="2478898"/>
    <lineage>
        <taxon>Eukaryota</taxon>
        <taxon>Fungi</taxon>
        <taxon>Dikarya</taxon>
        <taxon>Basidiomycota</taxon>
        <taxon>Agaricomycotina</taxon>
        <taxon>Agaricomycetes</taxon>
        <taxon>Polyporales</taxon>
        <taxon>Cerrenaceae</taxon>
        <taxon>Cerrena</taxon>
    </lineage>
</organism>
<dbReference type="AlphaFoldDB" id="A0AAW0GCU7"/>
<dbReference type="InterPro" id="IPR004045">
    <property type="entry name" value="Glutathione_S-Trfase_N"/>
</dbReference>
<name>A0AAW0GCU7_9APHY</name>
<evidence type="ECO:0000259" key="2">
    <source>
        <dbReference type="Pfam" id="PF13417"/>
    </source>
</evidence>
<keyword evidence="4" id="KW-1185">Reference proteome</keyword>
<feature type="domain" description="GST N-terminal" evidence="2">
    <location>
        <begin position="85"/>
        <end position="168"/>
    </location>
</feature>
<dbReference type="InterPro" id="IPR036249">
    <property type="entry name" value="Thioredoxin-like_sf"/>
</dbReference>
<accession>A0AAW0GCU7</accession>
<proteinExistence type="predicted"/>